<organism evidence="7 8">
    <name type="scientific">Halarchaeum acidiphilum MH1-52-1</name>
    <dbReference type="NCBI Taxonomy" id="1261545"/>
    <lineage>
        <taxon>Archaea</taxon>
        <taxon>Methanobacteriati</taxon>
        <taxon>Methanobacteriota</taxon>
        <taxon>Stenosarchaea group</taxon>
        <taxon>Halobacteria</taxon>
        <taxon>Halobacteriales</taxon>
        <taxon>Halobacteriaceae</taxon>
    </lineage>
</organism>
<dbReference type="Pfam" id="PF00654">
    <property type="entry name" value="Voltage_CLC"/>
    <property type="match status" value="1"/>
</dbReference>
<keyword evidence="4 6" id="KW-0472">Membrane</keyword>
<evidence type="ECO:0000256" key="5">
    <source>
        <dbReference type="SAM" id="MobiDB-lite"/>
    </source>
</evidence>
<dbReference type="EMBL" id="BATA01000061">
    <property type="protein sequence ID" value="GAD53346.1"/>
    <property type="molecule type" value="Genomic_DNA"/>
</dbReference>
<gene>
    <name evidence="7" type="ORF">MBEHAL_2106</name>
</gene>
<dbReference type="Gene3D" id="1.10.3080.10">
    <property type="entry name" value="Clc chloride channel"/>
    <property type="match status" value="1"/>
</dbReference>
<dbReference type="SUPFAM" id="SSF81340">
    <property type="entry name" value="Clc chloride channel"/>
    <property type="match status" value="1"/>
</dbReference>
<protein>
    <submittedName>
        <fullName evidence="7">Chloride channel protein</fullName>
    </submittedName>
</protein>
<dbReference type="eggNOG" id="arCOG02569">
    <property type="taxonomic scope" value="Archaea"/>
</dbReference>
<feature type="region of interest" description="Disordered" evidence="5">
    <location>
        <begin position="238"/>
        <end position="294"/>
    </location>
</feature>
<evidence type="ECO:0000313" key="7">
    <source>
        <dbReference type="EMBL" id="GAD53346.1"/>
    </source>
</evidence>
<evidence type="ECO:0000256" key="2">
    <source>
        <dbReference type="ARBA" id="ARBA00022692"/>
    </source>
</evidence>
<feature type="compositionally biased region" description="Basic residues" evidence="5">
    <location>
        <begin position="272"/>
        <end position="282"/>
    </location>
</feature>
<name>U2YGG3_9EURY</name>
<feature type="transmembrane region" description="Helical" evidence="6">
    <location>
        <begin position="28"/>
        <end position="46"/>
    </location>
</feature>
<evidence type="ECO:0000256" key="6">
    <source>
        <dbReference type="SAM" id="Phobius"/>
    </source>
</evidence>
<keyword evidence="2 6" id="KW-0812">Transmembrane</keyword>
<evidence type="ECO:0000256" key="4">
    <source>
        <dbReference type="ARBA" id="ARBA00023136"/>
    </source>
</evidence>
<feature type="compositionally biased region" description="Low complexity" evidence="5">
    <location>
        <begin position="251"/>
        <end position="271"/>
    </location>
</feature>
<dbReference type="GO" id="GO:0015108">
    <property type="term" value="F:chloride transmembrane transporter activity"/>
    <property type="evidence" value="ECO:0007669"/>
    <property type="project" value="InterPro"/>
</dbReference>
<feature type="transmembrane region" description="Helical" evidence="6">
    <location>
        <begin position="119"/>
        <end position="144"/>
    </location>
</feature>
<dbReference type="GO" id="GO:0016020">
    <property type="term" value="C:membrane"/>
    <property type="evidence" value="ECO:0007669"/>
    <property type="project" value="UniProtKB-SubCell"/>
</dbReference>
<dbReference type="InterPro" id="IPR001807">
    <property type="entry name" value="ClC"/>
</dbReference>
<dbReference type="Proteomes" id="UP000016986">
    <property type="component" value="Unassembled WGS sequence"/>
</dbReference>
<accession>U2YGG3</accession>
<feature type="compositionally biased region" description="Low complexity" evidence="5">
    <location>
        <begin position="283"/>
        <end position="294"/>
    </location>
</feature>
<evidence type="ECO:0000313" key="8">
    <source>
        <dbReference type="Proteomes" id="UP000016986"/>
    </source>
</evidence>
<dbReference type="InterPro" id="IPR014743">
    <property type="entry name" value="Cl-channel_core"/>
</dbReference>
<reference evidence="7 8" key="1">
    <citation type="submission" date="2013-09" db="EMBL/GenBank/DDBJ databases">
        <title>Whole genome sequencing of Halarchaeum acidiphilum strain MH1-52-1.</title>
        <authorList>
            <person name="Shimane Y."/>
            <person name="Minegishi H."/>
            <person name="Nishi S."/>
            <person name="Echigo A."/>
            <person name="Shuto A."/>
            <person name="Konishi M."/>
            <person name="Ito T."/>
            <person name="Ohkuma M."/>
            <person name="Ohta Y."/>
            <person name="Nagano Y."/>
            <person name="Tsubouchi T."/>
            <person name="Mori K."/>
            <person name="Usui K."/>
            <person name="Kamekura M."/>
            <person name="Usami R."/>
            <person name="Takaki Y."/>
            <person name="Hatada Y."/>
        </authorList>
    </citation>
    <scope>NUCLEOTIDE SEQUENCE [LARGE SCALE GENOMIC DNA]</scope>
    <source>
        <strain evidence="7 8">JCM 16109</strain>
    </source>
</reference>
<dbReference type="AlphaFoldDB" id="U2YGG3"/>
<evidence type="ECO:0000256" key="3">
    <source>
        <dbReference type="ARBA" id="ARBA00022989"/>
    </source>
</evidence>
<evidence type="ECO:0000256" key="1">
    <source>
        <dbReference type="ARBA" id="ARBA00004141"/>
    </source>
</evidence>
<comment type="caution">
    <text evidence="7">The sequence shown here is derived from an EMBL/GenBank/DDBJ whole genome shotgun (WGS) entry which is preliminary data.</text>
</comment>
<feature type="transmembrane region" description="Helical" evidence="6">
    <location>
        <begin position="207"/>
        <end position="228"/>
    </location>
</feature>
<sequence>MLVGLTATGFRVVWLLVKHELWGTLTETYWRVVVSVVAGGLIGLILSRTFYPGALSALIAQFHDEGAVPIEDNVPTLPVGLLGLVAGQQAGPEGVMSVVGGSFGTWVADRFGVVGSRKLLTLAGMGAGFGTILGAPIGGALLWLELPHQRGLEYYEALVPTFVASFAGYLTEAGLGRLVVRWRPELRTGPFGLFPSWHVTAVGPLTLHHLAVAVGLGVLVVPVAAFYVETFDVVAPSSIGPTRRSPRGRRSPASASVSSDGSSRSRTSTARARCRRSSRATGRRSSSSPPSSRA</sequence>
<proteinExistence type="predicted"/>
<keyword evidence="3 6" id="KW-1133">Transmembrane helix</keyword>
<keyword evidence="8" id="KW-1185">Reference proteome</keyword>
<comment type="subcellular location">
    <subcellularLocation>
        <location evidence="1">Membrane</location>
        <topology evidence="1">Multi-pass membrane protein</topology>
    </subcellularLocation>
</comment>